<dbReference type="InterPro" id="IPR001357">
    <property type="entry name" value="BRCT_dom"/>
</dbReference>
<evidence type="ECO:0000256" key="2">
    <source>
        <dbReference type="ARBA" id="ARBA00004286"/>
    </source>
</evidence>
<evidence type="ECO:0000256" key="13">
    <source>
        <dbReference type="ARBA" id="ARBA00068212"/>
    </source>
</evidence>
<dbReference type="GO" id="GO:0000012">
    <property type="term" value="P:single strand break repair"/>
    <property type="evidence" value="ECO:0007669"/>
    <property type="project" value="InterPro"/>
</dbReference>
<feature type="domain" description="BRCT" evidence="16">
    <location>
        <begin position="559"/>
        <end position="650"/>
    </location>
</feature>
<dbReference type="GO" id="GO:0005694">
    <property type="term" value="C:chromosome"/>
    <property type="evidence" value="ECO:0007669"/>
    <property type="project" value="UniProtKB-SubCell"/>
</dbReference>
<evidence type="ECO:0000256" key="4">
    <source>
        <dbReference type="ARBA" id="ARBA00022499"/>
    </source>
</evidence>
<evidence type="ECO:0000259" key="16">
    <source>
        <dbReference type="PROSITE" id="PS50172"/>
    </source>
</evidence>
<accession>A0A6P8HCG2</accession>
<dbReference type="GO" id="GO:0006303">
    <property type="term" value="P:double-strand break repair via nonhomologous end joining"/>
    <property type="evidence" value="ECO:0007669"/>
    <property type="project" value="InterPro"/>
</dbReference>
<evidence type="ECO:0000256" key="14">
    <source>
        <dbReference type="ARBA" id="ARBA00079580"/>
    </source>
</evidence>
<dbReference type="Gene3D" id="2.60.120.260">
    <property type="entry name" value="Galactose-binding domain-like"/>
    <property type="match status" value="1"/>
</dbReference>
<keyword evidence="8" id="KW-0832">Ubl conjugation</keyword>
<evidence type="ECO:0000256" key="6">
    <source>
        <dbReference type="ARBA" id="ARBA00022737"/>
    </source>
</evidence>
<dbReference type="SUPFAM" id="SSF49785">
    <property type="entry name" value="Galactose-binding domain-like"/>
    <property type="match status" value="1"/>
</dbReference>
<evidence type="ECO:0000256" key="10">
    <source>
        <dbReference type="ARBA" id="ARBA00023242"/>
    </source>
</evidence>
<feature type="region of interest" description="Disordered" evidence="15">
    <location>
        <begin position="151"/>
        <end position="177"/>
    </location>
</feature>
<keyword evidence="4" id="KW-1017">Isopeptide bond</keyword>
<evidence type="ECO:0000256" key="9">
    <source>
        <dbReference type="ARBA" id="ARBA00023204"/>
    </source>
</evidence>
<evidence type="ECO:0000313" key="17">
    <source>
        <dbReference type="Proteomes" id="UP000515163"/>
    </source>
</evidence>
<gene>
    <name evidence="18" type="primary">LOC116291143</name>
</gene>
<dbReference type="InterPro" id="IPR002706">
    <property type="entry name" value="Xrcc1_N"/>
</dbReference>
<dbReference type="GO" id="GO:0003684">
    <property type="term" value="F:damaged DNA binding"/>
    <property type="evidence" value="ECO:0007669"/>
    <property type="project" value="InterPro"/>
</dbReference>
<dbReference type="FunCoup" id="A0A6P8HCG2">
    <property type="interactions" value="2205"/>
</dbReference>
<keyword evidence="17" id="KW-1185">Reference proteome</keyword>
<dbReference type="Pfam" id="PF00533">
    <property type="entry name" value="BRCT"/>
    <property type="match status" value="1"/>
</dbReference>
<keyword evidence="10" id="KW-0539">Nucleus</keyword>
<dbReference type="KEGG" id="aten:116291143"/>
<feature type="compositionally biased region" description="Acidic residues" evidence="15">
    <location>
        <begin position="408"/>
        <end position="419"/>
    </location>
</feature>
<dbReference type="SMART" id="SM00292">
    <property type="entry name" value="BRCT"/>
    <property type="match status" value="2"/>
</dbReference>
<feature type="compositionally biased region" description="Basic and acidic residues" evidence="15">
    <location>
        <begin position="232"/>
        <end position="262"/>
    </location>
</feature>
<evidence type="ECO:0000256" key="15">
    <source>
        <dbReference type="SAM" id="MobiDB-lite"/>
    </source>
</evidence>
<dbReference type="FunFam" id="3.40.50.10190:FF:000012">
    <property type="entry name" value="X-ray repair cross complementing 1"/>
    <property type="match status" value="1"/>
</dbReference>
<dbReference type="PROSITE" id="PS50172">
    <property type="entry name" value="BRCT"/>
    <property type="match status" value="2"/>
</dbReference>
<feature type="compositionally biased region" description="Basic and acidic residues" evidence="15">
    <location>
        <begin position="151"/>
        <end position="162"/>
    </location>
</feature>
<dbReference type="InterPro" id="IPR036420">
    <property type="entry name" value="BRCT_dom_sf"/>
</dbReference>
<dbReference type="RefSeq" id="XP_031554129.1">
    <property type="nucleotide sequence ID" value="XM_031698269.1"/>
</dbReference>
<feature type="compositionally biased region" description="Acidic residues" evidence="15">
    <location>
        <begin position="498"/>
        <end position="507"/>
    </location>
</feature>
<dbReference type="FunFam" id="3.40.50.10190:FF:000008">
    <property type="entry name" value="X-ray repair cross complementing 1"/>
    <property type="match status" value="1"/>
</dbReference>
<dbReference type="GeneID" id="116291143"/>
<feature type="region of interest" description="Disordered" evidence="15">
    <location>
        <begin position="394"/>
        <end position="559"/>
    </location>
</feature>
<feature type="compositionally biased region" description="Basic and acidic residues" evidence="15">
    <location>
        <begin position="488"/>
        <end position="497"/>
    </location>
</feature>
<dbReference type="OrthoDB" id="25840at2759"/>
<dbReference type="GO" id="GO:0005634">
    <property type="term" value="C:nucleus"/>
    <property type="evidence" value="ECO:0007669"/>
    <property type="project" value="UniProtKB-SubCell"/>
</dbReference>
<feature type="compositionally biased region" description="Polar residues" evidence="15">
    <location>
        <begin position="208"/>
        <end position="220"/>
    </location>
</feature>
<dbReference type="InterPro" id="IPR045080">
    <property type="entry name" value="BRCT_XRCC1_rpt1"/>
</dbReference>
<protein>
    <recommendedName>
        <fullName evidence="13">DNA repair protein XRCC1</fullName>
    </recommendedName>
    <alternativeName>
        <fullName evidence="14">X-ray repair cross-complementing protein 1</fullName>
    </alternativeName>
</protein>
<dbReference type="Pfam" id="PF16589">
    <property type="entry name" value="BRCT_2"/>
    <property type="match status" value="1"/>
</dbReference>
<keyword evidence="3" id="KW-0158">Chromosome</keyword>
<dbReference type="AlphaFoldDB" id="A0A6P8HCG2"/>
<evidence type="ECO:0000256" key="8">
    <source>
        <dbReference type="ARBA" id="ARBA00022843"/>
    </source>
</evidence>
<dbReference type="SUPFAM" id="SSF52113">
    <property type="entry name" value="BRCT domain"/>
    <property type="match status" value="2"/>
</dbReference>
<evidence type="ECO:0000256" key="5">
    <source>
        <dbReference type="ARBA" id="ARBA00022553"/>
    </source>
</evidence>
<keyword evidence="7" id="KW-0227">DNA damage</keyword>
<feature type="region of interest" description="Disordered" evidence="15">
    <location>
        <begin position="200"/>
        <end position="312"/>
    </location>
</feature>
<comment type="subunit">
    <text evidence="12">Homodimer. Interacts with polynucleotide kinase (PNK), DNA polymerase-beta (POLB) and DNA ligase III (LIG3). Interacts with APTX and APLF. Interacts with APEX1; the interaction is induced by SIRT1 and increases with the acetylated form of APEX1. Interacts with (poly-ADP-ribosylated) PARP1.</text>
</comment>
<dbReference type="Gene3D" id="3.40.50.10190">
    <property type="entry name" value="BRCT domain"/>
    <property type="match status" value="2"/>
</dbReference>
<dbReference type="CDD" id="cd17707">
    <property type="entry name" value="BRCT_XRCC1_rpt2"/>
    <property type="match status" value="1"/>
</dbReference>
<feature type="compositionally biased region" description="Basic and acidic residues" evidence="15">
    <location>
        <begin position="436"/>
        <end position="462"/>
    </location>
</feature>
<dbReference type="GO" id="GO:0006284">
    <property type="term" value="P:base-excision repair"/>
    <property type="evidence" value="ECO:0007669"/>
    <property type="project" value="InterPro"/>
</dbReference>
<dbReference type="Proteomes" id="UP000515163">
    <property type="component" value="Unplaced"/>
</dbReference>
<evidence type="ECO:0000256" key="1">
    <source>
        <dbReference type="ARBA" id="ARBA00004123"/>
    </source>
</evidence>
<dbReference type="InParanoid" id="A0A6P8HCG2"/>
<feature type="domain" description="BRCT" evidence="16">
    <location>
        <begin position="312"/>
        <end position="399"/>
    </location>
</feature>
<dbReference type="PANTHER" id="PTHR11370:SF5">
    <property type="entry name" value="DNA REPAIR PROTEIN XRCC1"/>
    <property type="match status" value="1"/>
</dbReference>
<organism evidence="17 18">
    <name type="scientific">Actinia tenebrosa</name>
    <name type="common">Australian red waratah sea anemone</name>
    <dbReference type="NCBI Taxonomy" id="6105"/>
    <lineage>
        <taxon>Eukaryota</taxon>
        <taxon>Metazoa</taxon>
        <taxon>Cnidaria</taxon>
        <taxon>Anthozoa</taxon>
        <taxon>Hexacorallia</taxon>
        <taxon>Actiniaria</taxon>
        <taxon>Actiniidae</taxon>
        <taxon>Actinia</taxon>
    </lineage>
</organism>
<evidence type="ECO:0000256" key="3">
    <source>
        <dbReference type="ARBA" id="ARBA00022454"/>
    </source>
</evidence>
<keyword evidence="6" id="KW-0677">Repeat</keyword>
<comment type="function">
    <text evidence="11">Scaffold protein involved in DNA single-strand break repair by mediating the assembly of DNA break repair protein complexes. Negatively regulates ADP-ribosyltransferase activity of PARP1 during base-excision repair in order to prevent excessive PARP1 activity. Recognizes and binds poly-ADP-ribose chains: specifically binds auto-poly-ADP-ribosylated PARP1, limiting its activity.</text>
</comment>
<dbReference type="Pfam" id="PF01834">
    <property type="entry name" value="XRCC1_N"/>
    <property type="match status" value="1"/>
</dbReference>
<name>A0A6P8HCG2_ACTTE</name>
<keyword evidence="5" id="KW-0597">Phosphoprotein</keyword>
<dbReference type="InterPro" id="IPR008979">
    <property type="entry name" value="Galactose-bd-like_sf"/>
</dbReference>
<feature type="compositionally biased region" description="Basic and acidic residues" evidence="15">
    <location>
        <begin position="508"/>
        <end position="519"/>
    </location>
</feature>
<keyword evidence="9" id="KW-0234">DNA repair</keyword>
<evidence type="ECO:0000256" key="7">
    <source>
        <dbReference type="ARBA" id="ARBA00022763"/>
    </source>
</evidence>
<comment type="subcellular location">
    <subcellularLocation>
        <location evidence="2">Chromosome</location>
    </subcellularLocation>
    <subcellularLocation>
        <location evidence="1">Nucleus</location>
    </subcellularLocation>
</comment>
<proteinExistence type="predicted"/>
<evidence type="ECO:0000256" key="11">
    <source>
        <dbReference type="ARBA" id="ARBA00055460"/>
    </source>
</evidence>
<feature type="compositionally biased region" description="Low complexity" evidence="15">
    <location>
        <begin position="287"/>
        <end position="297"/>
    </location>
</feature>
<dbReference type="CDD" id="cd17725">
    <property type="entry name" value="BRCT_XRCC1_rpt1"/>
    <property type="match status" value="1"/>
</dbReference>
<dbReference type="FunFam" id="2.60.120.260:FF:000025">
    <property type="entry name" value="DNA repair protein XRCC1 isoform X1"/>
    <property type="match status" value="1"/>
</dbReference>
<evidence type="ECO:0000313" key="18">
    <source>
        <dbReference type="RefSeq" id="XP_031554129.1"/>
    </source>
</evidence>
<sequence>MPLIKLKHVVSFSSEDTSHPTSNLLKPENYRKWRCAEPGGKQAVVVLEFEKATKIHSIDIGNNGSALIEVLVGRSSDSSENFKVILVTSSFMTPAESKSFTSTNRVRMFGPDKLSKPVADEKWDRVKVVCTQPFNKHERYGLSFVSLHSPPEDSAAKDDKDAIPTPKRLGSFTLRDEEEDAITPGSLFLKKKMASPPAASTAALVRDASTSSSNEKTSVGDTFRNRQPVASKLKEEKEPTPVKQDPKPVKQDSKPVKPDRPAKPVTPVTKDTTKRKHDTTSEEKPSKSASSSRSTPPQKRKKTSTQPSANVPFNQMLKGVVFVLSGFKNPKRGDLRDKALEMGAQYKPDWMSGCTHLICAFSNTPKYNQVKGKGKIVTEKWINECYRKKRKLPTRNFHLPGDTSSTEESTEEEEEEVEEQKEPSTSHKKQHSSPPTKDESKSDNVSRNSPSEEPKSTEDNKKNQIGGPSIPKKKGIVFDESTDDEKEKEDLPTKEESASDQDTEDELEKIHQTERKENSCDENDDDDDDDIYDKSTEDEEEEEEDVKSGPESGSEGLPELPDFLSHKHFLLYGEMDQPTRRSLIRYITAYNGILEEYMNDTVDFVVTDEKWDQNFEDALSENASLAFVRPKWIFTCHEKLKLVPFQPYIITPS</sequence>
<reference evidence="18" key="1">
    <citation type="submission" date="2025-08" db="UniProtKB">
        <authorList>
            <consortium name="RefSeq"/>
        </authorList>
    </citation>
    <scope>IDENTIFICATION</scope>
    <source>
        <tissue evidence="18">Tentacle</tissue>
    </source>
</reference>
<evidence type="ECO:0000256" key="12">
    <source>
        <dbReference type="ARBA" id="ARBA00064453"/>
    </source>
</evidence>
<dbReference type="PANTHER" id="PTHR11370">
    <property type="entry name" value="DNA-REPAIR PROTEIN XRCC1"/>
    <property type="match status" value="1"/>
</dbReference>
<feature type="compositionally biased region" description="Acidic residues" evidence="15">
    <location>
        <begin position="520"/>
        <end position="545"/>
    </location>
</feature>